<evidence type="ECO:0000259" key="7">
    <source>
        <dbReference type="Pfam" id="PF00501"/>
    </source>
</evidence>
<organism evidence="8 9">
    <name type="scientific">Cristinia sonorae</name>
    <dbReference type="NCBI Taxonomy" id="1940300"/>
    <lineage>
        <taxon>Eukaryota</taxon>
        <taxon>Fungi</taxon>
        <taxon>Dikarya</taxon>
        <taxon>Basidiomycota</taxon>
        <taxon>Agaricomycotina</taxon>
        <taxon>Agaricomycetes</taxon>
        <taxon>Agaricomycetidae</taxon>
        <taxon>Agaricales</taxon>
        <taxon>Pleurotineae</taxon>
        <taxon>Stephanosporaceae</taxon>
        <taxon>Cristinia</taxon>
    </lineage>
</organism>
<dbReference type="InterPro" id="IPR042099">
    <property type="entry name" value="ANL_N_sf"/>
</dbReference>
<keyword evidence="2" id="KW-0436">Ligase</keyword>
<evidence type="ECO:0000256" key="1">
    <source>
        <dbReference type="ARBA" id="ARBA00006432"/>
    </source>
</evidence>
<name>A0A8K0XM29_9AGAR</name>
<dbReference type="GO" id="GO:0005524">
    <property type="term" value="F:ATP binding"/>
    <property type="evidence" value="ECO:0007669"/>
    <property type="project" value="UniProtKB-KW"/>
</dbReference>
<evidence type="ECO:0000256" key="2">
    <source>
        <dbReference type="ARBA" id="ARBA00022598"/>
    </source>
</evidence>
<dbReference type="SUPFAM" id="SSF56801">
    <property type="entry name" value="Acetyl-CoA synthetase-like"/>
    <property type="match status" value="1"/>
</dbReference>
<comment type="catalytic activity">
    <reaction evidence="5">
        <text>a long-chain fatty acid + ATP + CoA = a long-chain fatty acyl-CoA + AMP + diphosphate</text>
        <dbReference type="Rhea" id="RHEA:15421"/>
        <dbReference type="ChEBI" id="CHEBI:30616"/>
        <dbReference type="ChEBI" id="CHEBI:33019"/>
        <dbReference type="ChEBI" id="CHEBI:57287"/>
        <dbReference type="ChEBI" id="CHEBI:57560"/>
        <dbReference type="ChEBI" id="CHEBI:83139"/>
        <dbReference type="ChEBI" id="CHEBI:456215"/>
        <dbReference type="EC" id="6.2.1.3"/>
    </reaction>
</comment>
<dbReference type="EMBL" id="JAEVFJ010000033">
    <property type="protein sequence ID" value="KAH8092171.1"/>
    <property type="molecule type" value="Genomic_DNA"/>
</dbReference>
<evidence type="ECO:0000256" key="6">
    <source>
        <dbReference type="SAM" id="MobiDB-lite"/>
    </source>
</evidence>
<dbReference type="Gene3D" id="3.40.50.12780">
    <property type="entry name" value="N-terminal domain of ligase-like"/>
    <property type="match status" value="1"/>
</dbReference>
<dbReference type="PROSITE" id="PS00455">
    <property type="entry name" value="AMP_BINDING"/>
    <property type="match status" value="1"/>
</dbReference>
<comment type="similarity">
    <text evidence="1">Belongs to the ATP-dependent AMP-binding enzyme family.</text>
</comment>
<dbReference type="PANTHER" id="PTHR43272">
    <property type="entry name" value="LONG-CHAIN-FATTY-ACID--COA LIGASE"/>
    <property type="match status" value="1"/>
</dbReference>
<dbReference type="Pfam" id="PF00501">
    <property type="entry name" value="AMP-binding"/>
    <property type="match status" value="1"/>
</dbReference>
<evidence type="ECO:0000256" key="3">
    <source>
        <dbReference type="ARBA" id="ARBA00022741"/>
    </source>
</evidence>
<dbReference type="GO" id="GO:0005783">
    <property type="term" value="C:endoplasmic reticulum"/>
    <property type="evidence" value="ECO:0007669"/>
    <property type="project" value="TreeGrafter"/>
</dbReference>
<dbReference type="InterPro" id="IPR000873">
    <property type="entry name" value="AMP-dep_synth/lig_dom"/>
</dbReference>
<reference evidence="8" key="1">
    <citation type="journal article" date="2021" name="New Phytol.">
        <title>Evolutionary innovations through gain and loss of genes in the ectomycorrhizal Boletales.</title>
        <authorList>
            <person name="Wu G."/>
            <person name="Miyauchi S."/>
            <person name="Morin E."/>
            <person name="Kuo A."/>
            <person name="Drula E."/>
            <person name="Varga T."/>
            <person name="Kohler A."/>
            <person name="Feng B."/>
            <person name="Cao Y."/>
            <person name="Lipzen A."/>
            <person name="Daum C."/>
            <person name="Hundley H."/>
            <person name="Pangilinan J."/>
            <person name="Johnson J."/>
            <person name="Barry K."/>
            <person name="LaButti K."/>
            <person name="Ng V."/>
            <person name="Ahrendt S."/>
            <person name="Min B."/>
            <person name="Choi I.G."/>
            <person name="Park H."/>
            <person name="Plett J.M."/>
            <person name="Magnuson J."/>
            <person name="Spatafora J.W."/>
            <person name="Nagy L.G."/>
            <person name="Henrissat B."/>
            <person name="Grigoriev I.V."/>
            <person name="Yang Z.L."/>
            <person name="Xu J."/>
            <person name="Martin F.M."/>
        </authorList>
    </citation>
    <scope>NUCLEOTIDE SEQUENCE</scope>
    <source>
        <strain evidence="8">KKN 215</strain>
    </source>
</reference>
<dbReference type="InterPro" id="IPR020845">
    <property type="entry name" value="AMP-binding_CS"/>
</dbReference>
<gene>
    <name evidence="8" type="ORF">BXZ70DRAFT_1067080</name>
</gene>
<evidence type="ECO:0000256" key="4">
    <source>
        <dbReference type="ARBA" id="ARBA00022840"/>
    </source>
</evidence>
<accession>A0A8K0XM29</accession>
<protein>
    <submittedName>
        <fullName evidence="8">Acetyl-CoA synthetase-like protein</fullName>
    </submittedName>
</protein>
<dbReference type="GO" id="GO:0035336">
    <property type="term" value="P:long-chain fatty-acyl-CoA metabolic process"/>
    <property type="evidence" value="ECO:0007669"/>
    <property type="project" value="TreeGrafter"/>
</dbReference>
<evidence type="ECO:0000313" key="9">
    <source>
        <dbReference type="Proteomes" id="UP000813824"/>
    </source>
</evidence>
<evidence type="ECO:0000313" key="8">
    <source>
        <dbReference type="EMBL" id="KAH8092171.1"/>
    </source>
</evidence>
<evidence type="ECO:0000256" key="5">
    <source>
        <dbReference type="ARBA" id="ARBA00036813"/>
    </source>
</evidence>
<dbReference type="PANTHER" id="PTHR43272:SF83">
    <property type="entry name" value="ACYL-COA SYNTHETASE LONG-CHAIN, ISOFORM J"/>
    <property type="match status" value="1"/>
</dbReference>
<keyword evidence="9" id="KW-1185">Reference proteome</keyword>
<dbReference type="Proteomes" id="UP000813824">
    <property type="component" value="Unassembled WGS sequence"/>
</dbReference>
<sequence length="690" mass="75474">MAPTKDFGVGSVEVGDEKVQGGSRPRRLAVTKDTLVTTPLEGINTVYDVLEYATRTHGAKEALGWRDIVDVHEEQKEVTKIVGGKEVKETKTWKYFQLSDYKYMNFLQVREAVSEVARGLVDLGITTDDVLNIYASTHPHWQIMAHACSSISTTIATAYDTLGESGLQHSLNEPDCKAVFTNADLLQTVANVIGNVPTLSLVIYDGDPKPATLEKIRTAREGIKAIHLNDLRELGRSKSTDILKDRIPTPKTIACIMYTSGSTGAPKGVVIPHSNLIASLGAIQTILGHNLRSDDIYLAYLPLAHILEYVVELILFFLGVTFGYGRVKTLTDASVRQCVGDIKALRPTIMIGVPAVWEMIRKGITAQVNKGSGLKKSVFNASMTIKKANIPGLTNVVDSVVLSQIKQATGGRLRLALSGGAALSRETQEFLSLALVTILQGYGMTESCGMTAILPVELMQYSSVGLPTPSVEVKFLDVPEAGYFSTNDPPQGEILIRGPSVTPGYYKRPDLNEDPTIFTPDGWLRTGDVGQWNKDGTLSLIDRIKNLIKLQGGEYIALERLESVYKACNLVSNICVHASEDAKQPLAIIIPNEVHLRHALGRTPVPGIDAAHTSLPDLCHDDRVKALVLKECNALGKKNDFKPMEMLEAVVLTAEEWTPENGFTTAAQKLNRKKVRDAFKSEIDEIYKKQ</sequence>
<dbReference type="GO" id="GO:0005811">
    <property type="term" value="C:lipid droplet"/>
    <property type="evidence" value="ECO:0007669"/>
    <property type="project" value="TreeGrafter"/>
</dbReference>
<dbReference type="OrthoDB" id="1700726at2759"/>
<proteinExistence type="inferred from homology"/>
<keyword evidence="3" id="KW-0547">Nucleotide-binding</keyword>
<dbReference type="AlphaFoldDB" id="A0A8K0XM29"/>
<comment type="caution">
    <text evidence="8">The sequence shown here is derived from an EMBL/GenBank/DDBJ whole genome shotgun (WGS) entry which is preliminary data.</text>
</comment>
<dbReference type="GO" id="GO:0004467">
    <property type="term" value="F:long-chain fatty acid-CoA ligase activity"/>
    <property type="evidence" value="ECO:0007669"/>
    <property type="project" value="UniProtKB-EC"/>
</dbReference>
<keyword evidence="4" id="KW-0067">ATP-binding</keyword>
<dbReference type="GO" id="GO:0005886">
    <property type="term" value="C:plasma membrane"/>
    <property type="evidence" value="ECO:0007669"/>
    <property type="project" value="TreeGrafter"/>
</dbReference>
<feature type="domain" description="AMP-dependent synthetase/ligase" evidence="7">
    <location>
        <begin position="99"/>
        <end position="506"/>
    </location>
</feature>
<feature type="region of interest" description="Disordered" evidence="6">
    <location>
        <begin position="1"/>
        <end position="24"/>
    </location>
</feature>